<dbReference type="EMBL" id="JBHLUE010000012">
    <property type="protein sequence ID" value="MFC0565863.1"/>
    <property type="molecule type" value="Genomic_DNA"/>
</dbReference>
<evidence type="ECO:0000256" key="1">
    <source>
        <dbReference type="ARBA" id="ARBA00008791"/>
    </source>
</evidence>
<evidence type="ECO:0000259" key="4">
    <source>
        <dbReference type="Pfam" id="PF00582"/>
    </source>
</evidence>
<dbReference type="Proteomes" id="UP001589894">
    <property type="component" value="Unassembled WGS sequence"/>
</dbReference>
<sequence length="299" mass="31122">MGRHQDAAVVVGVDGSADARRAIELAAAEAHRRHRSIRVVHAFLWPMLHVDVDPPPEGPPEAGLRRQADRILQAALAETRAAVDGVPVEGEVVDGQPAAVLCRESRDASLVVVGDRGLGGFGSLLVGSIALQTASYASCPVLVARGAEHPGGPVVVGVDGSATSQQALAVAAEEAALRGAELRAVHAFRHPRSNGPGDMMPLVYDTESLRAEEDRRLAEAVADWQDRYPEVPVIRRVAHARAAPTLIEESARAQLVVVGARGRGGLAGLVLGSTSQAVLHHAHCPTIIAPVPHGPAGDG</sequence>
<keyword evidence="2" id="KW-0547">Nucleotide-binding</keyword>
<comment type="caution">
    <text evidence="5">The sequence shown here is derived from an EMBL/GenBank/DDBJ whole genome shotgun (WGS) entry which is preliminary data.</text>
</comment>
<protein>
    <submittedName>
        <fullName evidence="5">Universal stress protein</fullName>
    </submittedName>
</protein>
<comment type="similarity">
    <text evidence="1">Belongs to the universal stress protein A family.</text>
</comment>
<evidence type="ECO:0000313" key="6">
    <source>
        <dbReference type="Proteomes" id="UP001589894"/>
    </source>
</evidence>
<keyword evidence="3" id="KW-0067">ATP-binding</keyword>
<dbReference type="PANTHER" id="PTHR46268:SF27">
    <property type="entry name" value="UNIVERSAL STRESS PROTEIN RV2623"/>
    <property type="match status" value="1"/>
</dbReference>
<feature type="domain" description="UspA" evidence="4">
    <location>
        <begin position="9"/>
        <end position="145"/>
    </location>
</feature>
<dbReference type="Gene3D" id="3.40.50.620">
    <property type="entry name" value="HUPs"/>
    <property type="match status" value="2"/>
</dbReference>
<keyword evidence="6" id="KW-1185">Reference proteome</keyword>
<gene>
    <name evidence="5" type="ORF">ACFFHU_17195</name>
</gene>
<name>A0ABV6P0Q4_9ACTN</name>
<dbReference type="SUPFAM" id="SSF52402">
    <property type="entry name" value="Adenine nucleotide alpha hydrolases-like"/>
    <property type="match status" value="2"/>
</dbReference>
<evidence type="ECO:0000313" key="5">
    <source>
        <dbReference type="EMBL" id="MFC0565863.1"/>
    </source>
</evidence>
<dbReference type="PANTHER" id="PTHR46268">
    <property type="entry name" value="STRESS RESPONSE PROTEIN NHAX"/>
    <property type="match status" value="1"/>
</dbReference>
<dbReference type="InterPro" id="IPR014729">
    <property type="entry name" value="Rossmann-like_a/b/a_fold"/>
</dbReference>
<organism evidence="5 6">
    <name type="scientific">Plantactinospora siamensis</name>
    <dbReference type="NCBI Taxonomy" id="555372"/>
    <lineage>
        <taxon>Bacteria</taxon>
        <taxon>Bacillati</taxon>
        <taxon>Actinomycetota</taxon>
        <taxon>Actinomycetes</taxon>
        <taxon>Micromonosporales</taxon>
        <taxon>Micromonosporaceae</taxon>
        <taxon>Plantactinospora</taxon>
    </lineage>
</organism>
<evidence type="ECO:0000256" key="2">
    <source>
        <dbReference type="ARBA" id="ARBA00022741"/>
    </source>
</evidence>
<dbReference type="PRINTS" id="PR01438">
    <property type="entry name" value="UNVRSLSTRESS"/>
</dbReference>
<dbReference type="InterPro" id="IPR006016">
    <property type="entry name" value="UspA"/>
</dbReference>
<dbReference type="InterPro" id="IPR006015">
    <property type="entry name" value="Universal_stress_UspA"/>
</dbReference>
<proteinExistence type="inferred from homology"/>
<feature type="domain" description="UspA" evidence="4">
    <location>
        <begin position="153"/>
        <end position="289"/>
    </location>
</feature>
<dbReference type="RefSeq" id="WP_377340110.1">
    <property type="nucleotide sequence ID" value="NZ_JBHLUE010000012.1"/>
</dbReference>
<evidence type="ECO:0000256" key="3">
    <source>
        <dbReference type="ARBA" id="ARBA00022840"/>
    </source>
</evidence>
<accession>A0ABV6P0Q4</accession>
<dbReference type="Pfam" id="PF00582">
    <property type="entry name" value="Usp"/>
    <property type="match status" value="2"/>
</dbReference>
<reference evidence="5 6" key="1">
    <citation type="submission" date="2024-09" db="EMBL/GenBank/DDBJ databases">
        <authorList>
            <person name="Sun Q."/>
            <person name="Mori K."/>
        </authorList>
    </citation>
    <scope>NUCLEOTIDE SEQUENCE [LARGE SCALE GENOMIC DNA]</scope>
    <source>
        <strain evidence="5 6">TBRC 2205</strain>
    </source>
</reference>